<dbReference type="SMART" id="SM00304">
    <property type="entry name" value="HAMP"/>
    <property type="match status" value="1"/>
</dbReference>
<comment type="caution">
    <text evidence="11">The sequence shown here is derived from an EMBL/GenBank/DDBJ whole genome shotgun (WGS) entry which is preliminary data.</text>
</comment>
<keyword evidence="12" id="KW-1185">Reference proteome</keyword>
<feature type="transmembrane region" description="Helical" evidence="9">
    <location>
        <begin position="304"/>
        <end position="326"/>
    </location>
</feature>
<gene>
    <name evidence="11" type="ORF">GT003_25270</name>
</gene>
<keyword evidence="2" id="KW-1003">Cell membrane</keyword>
<evidence type="ECO:0000256" key="2">
    <source>
        <dbReference type="ARBA" id="ARBA00022475"/>
    </source>
</evidence>
<dbReference type="InterPro" id="IPR036890">
    <property type="entry name" value="HATPase_C_sf"/>
</dbReference>
<evidence type="ECO:0000259" key="10">
    <source>
        <dbReference type="PROSITE" id="PS50885"/>
    </source>
</evidence>
<keyword evidence="3" id="KW-0597">Phosphoprotein</keyword>
<evidence type="ECO:0000256" key="1">
    <source>
        <dbReference type="ARBA" id="ARBA00004651"/>
    </source>
</evidence>
<dbReference type="Gene3D" id="6.10.340.10">
    <property type="match status" value="1"/>
</dbReference>
<keyword evidence="5 9" id="KW-0812">Transmembrane</keyword>
<dbReference type="InterPro" id="IPR050640">
    <property type="entry name" value="Bact_2-comp_sensor_kinase"/>
</dbReference>
<dbReference type="Pfam" id="PF02743">
    <property type="entry name" value="dCache_1"/>
    <property type="match status" value="1"/>
</dbReference>
<keyword evidence="4" id="KW-0808">Transferase</keyword>
<dbReference type="Proteomes" id="UP000558113">
    <property type="component" value="Unassembled WGS sequence"/>
</dbReference>
<dbReference type="Pfam" id="PF00672">
    <property type="entry name" value="HAMP"/>
    <property type="match status" value="1"/>
</dbReference>
<dbReference type="PANTHER" id="PTHR34220:SF7">
    <property type="entry name" value="SENSOR HISTIDINE KINASE YPDA"/>
    <property type="match status" value="1"/>
</dbReference>
<dbReference type="AlphaFoldDB" id="A0A7X4YVE4"/>
<reference evidence="11 12" key="1">
    <citation type="submission" date="2020-01" db="EMBL/GenBank/DDBJ databases">
        <title>Paenibacillus soybeanensis sp. nov. isolated from the nodules of soybean (Glycine max(L.) Merr).</title>
        <authorList>
            <person name="Wang H."/>
        </authorList>
    </citation>
    <scope>NUCLEOTIDE SEQUENCE [LARGE SCALE GENOMIC DNA]</scope>
    <source>
        <strain evidence="11 12">DSM 23054</strain>
    </source>
</reference>
<keyword evidence="6" id="KW-0418">Kinase</keyword>
<keyword evidence="7 9" id="KW-1133">Transmembrane helix</keyword>
<evidence type="ECO:0000256" key="4">
    <source>
        <dbReference type="ARBA" id="ARBA00022679"/>
    </source>
</evidence>
<feature type="transmembrane region" description="Helical" evidence="9">
    <location>
        <begin position="20"/>
        <end position="37"/>
    </location>
</feature>
<name>A0A7X4YVE4_9BACL</name>
<evidence type="ECO:0000256" key="8">
    <source>
        <dbReference type="ARBA" id="ARBA00023136"/>
    </source>
</evidence>
<dbReference type="InterPro" id="IPR003660">
    <property type="entry name" value="HAMP_dom"/>
</dbReference>
<keyword evidence="8 9" id="KW-0472">Membrane</keyword>
<dbReference type="EMBL" id="JAAAMU010000018">
    <property type="protein sequence ID" value="NBC72321.1"/>
    <property type="molecule type" value="Genomic_DNA"/>
</dbReference>
<evidence type="ECO:0000313" key="11">
    <source>
        <dbReference type="EMBL" id="NBC72321.1"/>
    </source>
</evidence>
<accession>A0A7X4YVE4</accession>
<organism evidence="11 12">
    <name type="scientific">Paenibacillus sacheonensis</name>
    <dbReference type="NCBI Taxonomy" id="742054"/>
    <lineage>
        <taxon>Bacteria</taxon>
        <taxon>Bacillati</taxon>
        <taxon>Bacillota</taxon>
        <taxon>Bacilli</taxon>
        <taxon>Bacillales</taxon>
        <taxon>Paenibacillaceae</taxon>
        <taxon>Paenibacillus</taxon>
    </lineage>
</organism>
<dbReference type="SUPFAM" id="SSF55874">
    <property type="entry name" value="ATPase domain of HSP90 chaperone/DNA topoisomerase II/histidine kinase"/>
    <property type="match status" value="1"/>
</dbReference>
<dbReference type="InterPro" id="IPR010559">
    <property type="entry name" value="Sig_transdc_His_kin_internal"/>
</dbReference>
<dbReference type="PANTHER" id="PTHR34220">
    <property type="entry name" value="SENSOR HISTIDINE KINASE YPDA"/>
    <property type="match status" value="1"/>
</dbReference>
<evidence type="ECO:0000256" key="3">
    <source>
        <dbReference type="ARBA" id="ARBA00022553"/>
    </source>
</evidence>
<dbReference type="InterPro" id="IPR033479">
    <property type="entry name" value="dCache_1"/>
</dbReference>
<evidence type="ECO:0000256" key="7">
    <source>
        <dbReference type="ARBA" id="ARBA00022989"/>
    </source>
</evidence>
<evidence type="ECO:0000256" key="5">
    <source>
        <dbReference type="ARBA" id="ARBA00022692"/>
    </source>
</evidence>
<evidence type="ECO:0000256" key="9">
    <source>
        <dbReference type="SAM" id="Phobius"/>
    </source>
</evidence>
<dbReference type="OrthoDB" id="9776552at2"/>
<dbReference type="Pfam" id="PF06580">
    <property type="entry name" value="His_kinase"/>
    <property type="match status" value="1"/>
</dbReference>
<evidence type="ECO:0000313" key="12">
    <source>
        <dbReference type="Proteomes" id="UP000558113"/>
    </source>
</evidence>
<dbReference type="GO" id="GO:0005886">
    <property type="term" value="C:plasma membrane"/>
    <property type="evidence" value="ECO:0007669"/>
    <property type="project" value="UniProtKB-SubCell"/>
</dbReference>
<dbReference type="CDD" id="cd06225">
    <property type="entry name" value="HAMP"/>
    <property type="match status" value="1"/>
</dbReference>
<dbReference type="InterPro" id="IPR003594">
    <property type="entry name" value="HATPase_dom"/>
</dbReference>
<dbReference type="GO" id="GO:0000155">
    <property type="term" value="F:phosphorelay sensor kinase activity"/>
    <property type="evidence" value="ECO:0007669"/>
    <property type="project" value="InterPro"/>
</dbReference>
<evidence type="ECO:0000256" key="6">
    <source>
        <dbReference type="ARBA" id="ARBA00022777"/>
    </source>
</evidence>
<dbReference type="Gene3D" id="3.30.565.10">
    <property type="entry name" value="Histidine kinase-like ATPase, C-terminal domain"/>
    <property type="match status" value="1"/>
</dbReference>
<dbReference type="SMART" id="SM00387">
    <property type="entry name" value="HATPase_c"/>
    <property type="match status" value="1"/>
</dbReference>
<dbReference type="Gene3D" id="3.30.450.20">
    <property type="entry name" value="PAS domain"/>
    <property type="match status" value="2"/>
</dbReference>
<dbReference type="Pfam" id="PF02518">
    <property type="entry name" value="HATPase_c"/>
    <property type="match status" value="1"/>
</dbReference>
<sequence>MLTFLRKSNLASVGVKVFGFYAASILIIVTVMGYLSYGKSAEIIETKVGGMALQNVHQLSKRIDTILAGYEDRSMLVLGNKEIQKQLSGKFRSELERIDTNNANTAFLANLVNSRNDMKNIYLLGERGASFRYSPRDSFPAFNPYAADFSNTTWYERIRKAEGGIVYFGIGPSLIRGAEPNAKPVFSFGRAERDIASGGEVIGVLLYEVEAAEITDLLSEIDYDGSGVNVLVDNDGAIVGDKDGLLGATRLGLPLANARQGLFGRMIDGEKKLVVYNRLETADWTLVGMLRGANLMKEARDIRWYMLMLGLACFTIGILLAVFIAASVHRPLHRMIRAMRRAKNGDFDVRIADKREDEFGYLFLHFNGMVSRIKELINELYVQKLLEQGLQLKMLGSQINAHFLYNTLDSVHWIARINKVDDISTMVFGLSKYLRLSLSEGRDEVNVDQIVQLIDSYIMIQKVRYRDKFAMHLHVEETLGEYKVLKSIFQPIVENAIYHGLEKKPGKGRLDVSFHREGGCLKFVVVDDGNGMQPDKLSELQQLLRSEAAIEGSHFALRNINAQIQIAYGMQYGIEIDSSCGQGTRVELTIPLVKGSSARQIS</sequence>
<proteinExistence type="predicted"/>
<dbReference type="PROSITE" id="PS50885">
    <property type="entry name" value="HAMP"/>
    <property type="match status" value="1"/>
</dbReference>
<protein>
    <submittedName>
        <fullName evidence="11">HAMP domain-containing protein</fullName>
    </submittedName>
</protein>
<feature type="domain" description="HAMP" evidence="10">
    <location>
        <begin position="326"/>
        <end position="378"/>
    </location>
</feature>
<dbReference type="RefSeq" id="WP_161703194.1">
    <property type="nucleotide sequence ID" value="NZ_JAAAMU010000018.1"/>
</dbReference>
<comment type="subcellular location">
    <subcellularLocation>
        <location evidence="1">Cell membrane</location>
        <topology evidence="1">Multi-pass membrane protein</topology>
    </subcellularLocation>
</comment>
<dbReference type="SUPFAM" id="SSF158472">
    <property type="entry name" value="HAMP domain-like"/>
    <property type="match status" value="1"/>
</dbReference>